<evidence type="ECO:0000313" key="8">
    <source>
        <dbReference type="Proteomes" id="UP000035681"/>
    </source>
</evidence>
<dbReference type="GO" id="GO:0005739">
    <property type="term" value="C:mitochondrion"/>
    <property type="evidence" value="ECO:0007669"/>
    <property type="project" value="TreeGrafter"/>
</dbReference>
<keyword evidence="4" id="KW-0175">Coiled coil</keyword>
<comment type="subcellular location">
    <subcellularLocation>
        <location evidence="1">Membrane</location>
        <topology evidence="1">Single-pass membrane protein</topology>
    </subcellularLocation>
</comment>
<dbReference type="WBParaSite" id="SSTP_0000820000.1">
    <property type="protein sequence ID" value="SSTP_0000820000.1"/>
    <property type="gene ID" value="SSTP_0000820000"/>
</dbReference>
<dbReference type="GO" id="GO:0016020">
    <property type="term" value="C:membrane"/>
    <property type="evidence" value="ECO:0007669"/>
    <property type="project" value="UniProtKB-SubCell"/>
</dbReference>
<dbReference type="Proteomes" id="UP000035681">
    <property type="component" value="Unplaced"/>
</dbReference>
<evidence type="ECO:0000256" key="2">
    <source>
        <dbReference type="ARBA" id="ARBA00022692"/>
    </source>
</evidence>
<evidence type="ECO:0000313" key="10">
    <source>
        <dbReference type="WBParaSite" id="TCONS_00001950.p1"/>
    </source>
</evidence>
<keyword evidence="3 6" id="KW-1133">Transmembrane helix</keyword>
<dbReference type="PANTHER" id="PTHR21377">
    <property type="entry name" value="PROTEIN FAM210B, MITOCHONDRIAL"/>
    <property type="match status" value="1"/>
</dbReference>
<reference evidence="9" key="1">
    <citation type="submission" date="2015-08" db="UniProtKB">
        <authorList>
            <consortium name="WormBaseParasite"/>
        </authorList>
    </citation>
    <scope>IDENTIFICATION</scope>
</reference>
<keyword evidence="8" id="KW-1185">Reference proteome</keyword>
<evidence type="ECO:0000256" key="3">
    <source>
        <dbReference type="ARBA" id="ARBA00022989"/>
    </source>
</evidence>
<evidence type="ECO:0000256" key="1">
    <source>
        <dbReference type="ARBA" id="ARBA00004167"/>
    </source>
</evidence>
<protein>
    <submittedName>
        <fullName evidence="9 10">DUF1279 domain-containing protein</fullName>
    </submittedName>
</protein>
<accession>A0A0K0EFD7</accession>
<evidence type="ECO:0000256" key="4">
    <source>
        <dbReference type="ARBA" id="ARBA00023054"/>
    </source>
</evidence>
<dbReference type="Pfam" id="PF06916">
    <property type="entry name" value="FAM210A-B_dom"/>
    <property type="match status" value="1"/>
</dbReference>
<dbReference type="PANTHER" id="PTHR21377:SF1">
    <property type="entry name" value="PROTEIN FAM210A"/>
    <property type="match status" value="1"/>
</dbReference>
<keyword evidence="5 6" id="KW-0472">Membrane</keyword>
<keyword evidence="2 6" id="KW-0812">Transmembrane</keyword>
<proteinExistence type="predicted"/>
<dbReference type="InterPro" id="IPR009688">
    <property type="entry name" value="FAM210A/B-like_dom"/>
</dbReference>
<name>A0A0K0EFD7_STRER</name>
<evidence type="ECO:0000256" key="5">
    <source>
        <dbReference type="ARBA" id="ARBA00023136"/>
    </source>
</evidence>
<dbReference type="WBParaSite" id="TCONS_00001950.p1">
    <property type="protein sequence ID" value="TCONS_00001950.p1"/>
    <property type="gene ID" value="XLOC_001856"/>
</dbReference>
<sequence length="226" mass="26103">MLISRCAIQFPKICRTVLQQKSLHLIKNHELSLISSRRLLSTSPKNLKFSFSMDEDTKNKKLKGIIKEKIESPPTTAAGKLKYYIKRYGYIAIPVYILVYGSFLFGFYCLVKSGVDIVNIMEQLKLPSSIVDKVRNTSPEASALVTAFLLNKLCGPIRLILTLGGTQLSIKVLRRFNLLKTAKEVEFKFRSDYSNKKQVYKLRYGNVKRSLNRKLEQYKDYKKYKK</sequence>
<organism evidence="9">
    <name type="scientific">Strongyloides stercoralis</name>
    <name type="common">Threadworm</name>
    <dbReference type="NCBI Taxonomy" id="6248"/>
    <lineage>
        <taxon>Eukaryota</taxon>
        <taxon>Metazoa</taxon>
        <taxon>Ecdysozoa</taxon>
        <taxon>Nematoda</taxon>
        <taxon>Chromadorea</taxon>
        <taxon>Rhabditida</taxon>
        <taxon>Tylenchina</taxon>
        <taxon>Panagrolaimomorpha</taxon>
        <taxon>Strongyloidoidea</taxon>
        <taxon>Strongyloididae</taxon>
        <taxon>Strongyloides</taxon>
    </lineage>
</organism>
<dbReference type="InterPro" id="IPR045866">
    <property type="entry name" value="FAM210A/B-like"/>
</dbReference>
<dbReference type="AlphaFoldDB" id="A0A0K0EFD7"/>
<evidence type="ECO:0000313" key="9">
    <source>
        <dbReference type="WBParaSite" id="SSTP_0000820000.1"/>
    </source>
</evidence>
<feature type="domain" description="DUF1279" evidence="7">
    <location>
        <begin position="80"/>
        <end position="167"/>
    </location>
</feature>
<evidence type="ECO:0000259" key="7">
    <source>
        <dbReference type="Pfam" id="PF06916"/>
    </source>
</evidence>
<evidence type="ECO:0000256" key="6">
    <source>
        <dbReference type="SAM" id="Phobius"/>
    </source>
</evidence>
<feature type="transmembrane region" description="Helical" evidence="6">
    <location>
        <begin position="88"/>
        <end position="108"/>
    </location>
</feature>
<dbReference type="STRING" id="6248.A0A0K0EFD7"/>